<name>A0A6C0BG86_9ZZZZ</name>
<dbReference type="AlphaFoldDB" id="A0A6C0BG86"/>
<evidence type="ECO:0000313" key="1">
    <source>
        <dbReference type="EMBL" id="QHS91166.1"/>
    </source>
</evidence>
<sequence length="137" mass="15330">MSVAVKPLTPFLSQFPIRILASETDELKDKEVLVKCHTMSGAEYIVAIADSQLSSTIALFAGHVCDVYYERIHLAVNCETLGMNMPMTEVAKRLKETDHVIQVLVKDLPTFKYTPSFMLPDILVGRRAYHSGVTEGW</sequence>
<reference evidence="1" key="1">
    <citation type="journal article" date="2020" name="Nature">
        <title>Giant virus diversity and host interactions through global metagenomics.</title>
        <authorList>
            <person name="Schulz F."/>
            <person name="Roux S."/>
            <person name="Paez-Espino D."/>
            <person name="Jungbluth S."/>
            <person name="Walsh D.A."/>
            <person name="Denef V.J."/>
            <person name="McMahon K.D."/>
            <person name="Konstantinidis K.T."/>
            <person name="Eloe-Fadrosh E.A."/>
            <person name="Kyrpides N.C."/>
            <person name="Woyke T."/>
        </authorList>
    </citation>
    <scope>NUCLEOTIDE SEQUENCE</scope>
    <source>
        <strain evidence="1">GVMAG-M-3300013004-44</strain>
    </source>
</reference>
<dbReference type="EMBL" id="MN739155">
    <property type="protein sequence ID" value="QHS91166.1"/>
    <property type="molecule type" value="Genomic_DNA"/>
</dbReference>
<organism evidence="1">
    <name type="scientific">viral metagenome</name>
    <dbReference type="NCBI Taxonomy" id="1070528"/>
    <lineage>
        <taxon>unclassified sequences</taxon>
        <taxon>metagenomes</taxon>
        <taxon>organismal metagenomes</taxon>
    </lineage>
</organism>
<protein>
    <submittedName>
        <fullName evidence="1">Uncharacterized protein</fullName>
    </submittedName>
</protein>
<accession>A0A6C0BG86</accession>
<proteinExistence type="predicted"/>